<dbReference type="Proteomes" id="UP001432322">
    <property type="component" value="Unassembled WGS sequence"/>
</dbReference>
<proteinExistence type="predicted"/>
<organism evidence="2 3">
    <name type="scientific">Pristionchus fissidentatus</name>
    <dbReference type="NCBI Taxonomy" id="1538716"/>
    <lineage>
        <taxon>Eukaryota</taxon>
        <taxon>Metazoa</taxon>
        <taxon>Ecdysozoa</taxon>
        <taxon>Nematoda</taxon>
        <taxon>Chromadorea</taxon>
        <taxon>Rhabditida</taxon>
        <taxon>Rhabditina</taxon>
        <taxon>Diplogasteromorpha</taxon>
        <taxon>Diplogasteroidea</taxon>
        <taxon>Neodiplogasteridae</taxon>
        <taxon>Pristionchus</taxon>
    </lineage>
</organism>
<keyword evidence="3" id="KW-1185">Reference proteome</keyword>
<comment type="caution">
    <text evidence="2">The sequence shown here is derived from an EMBL/GenBank/DDBJ whole genome shotgun (WGS) entry which is preliminary data.</text>
</comment>
<gene>
    <name evidence="2" type="ORF">PFISCL1PPCAC_21522</name>
</gene>
<reference evidence="2" key="1">
    <citation type="submission" date="2023-10" db="EMBL/GenBank/DDBJ databases">
        <title>Genome assembly of Pristionchus species.</title>
        <authorList>
            <person name="Yoshida K."/>
            <person name="Sommer R.J."/>
        </authorList>
    </citation>
    <scope>NUCLEOTIDE SEQUENCE</scope>
    <source>
        <strain evidence="2">RS5133</strain>
    </source>
</reference>
<dbReference type="AlphaFoldDB" id="A0AAV5WI71"/>
<evidence type="ECO:0000256" key="1">
    <source>
        <dbReference type="SAM" id="MobiDB-lite"/>
    </source>
</evidence>
<name>A0AAV5WI71_9BILA</name>
<feature type="region of interest" description="Disordered" evidence="1">
    <location>
        <begin position="148"/>
        <end position="169"/>
    </location>
</feature>
<feature type="non-terminal residue" evidence="2">
    <location>
        <position position="169"/>
    </location>
</feature>
<evidence type="ECO:0000313" key="3">
    <source>
        <dbReference type="Proteomes" id="UP001432322"/>
    </source>
</evidence>
<evidence type="ECO:0008006" key="4">
    <source>
        <dbReference type="Google" id="ProtNLM"/>
    </source>
</evidence>
<sequence length="169" mass="18515">MDSIATLGEHITLNSIYAGEAPQQFTTFPTKLVHKTREAVRNESDLYCYTLFRKAVSLWKRKGKTDENGLSSIGVAVAPLVIIPEIYALTTDDQPCSGEITDAAAAAAISTCFKPLQISREVQPSNERKGFVESLPASLKGWKPIRSFQSKQWKGTNENSNEPGPSSPK</sequence>
<accession>A0AAV5WI71</accession>
<dbReference type="EMBL" id="BTSY01000005">
    <property type="protein sequence ID" value="GMT30225.1"/>
    <property type="molecule type" value="Genomic_DNA"/>
</dbReference>
<evidence type="ECO:0000313" key="2">
    <source>
        <dbReference type="EMBL" id="GMT30225.1"/>
    </source>
</evidence>
<protein>
    <recommendedName>
        <fullName evidence="4">Ribosomal protein</fullName>
    </recommendedName>
</protein>